<dbReference type="PANTHER" id="PTHR23255">
    <property type="entry name" value="TRANSFORMING GROWTH FACTOR-BETA RECEPTOR TYPE I AND II"/>
    <property type="match status" value="1"/>
</dbReference>
<keyword evidence="5" id="KW-0808">Transferase</keyword>
<evidence type="ECO:0000256" key="14">
    <source>
        <dbReference type="PROSITE-ProRule" id="PRU10141"/>
    </source>
</evidence>
<dbReference type="InterPro" id="IPR008271">
    <property type="entry name" value="Ser/Thr_kinase_AS"/>
</dbReference>
<dbReference type="CDD" id="cd23600">
    <property type="entry name" value="TFP_LU_ECD_Sax"/>
    <property type="match status" value="1"/>
</dbReference>
<dbReference type="Gene3D" id="3.30.200.20">
    <property type="entry name" value="Phosphorylase Kinase, domain 1"/>
    <property type="match status" value="1"/>
</dbReference>
<dbReference type="Gene3D" id="1.10.510.10">
    <property type="entry name" value="Transferase(Phosphotransferase) domain 1"/>
    <property type="match status" value="1"/>
</dbReference>
<protein>
    <recommendedName>
        <fullName evidence="3">receptor protein serine/threonine kinase</fullName>
        <ecNumber evidence="3">2.7.11.30</ecNumber>
    </recommendedName>
</protein>
<feature type="domain" description="Protein kinase" evidence="18">
    <location>
        <begin position="261"/>
        <end position="436"/>
    </location>
</feature>
<dbReference type="Pfam" id="PF01064">
    <property type="entry name" value="Activin_recp"/>
    <property type="match status" value="1"/>
</dbReference>
<feature type="non-terminal residue" evidence="20">
    <location>
        <position position="1"/>
    </location>
</feature>
<comment type="subcellular location">
    <subcellularLocation>
        <location evidence="1">Membrane</location>
        <topology evidence="1">Single-pass type I membrane protein</topology>
    </subcellularLocation>
</comment>
<evidence type="ECO:0000256" key="5">
    <source>
        <dbReference type="ARBA" id="ARBA00022679"/>
    </source>
</evidence>
<dbReference type="FunFam" id="3.30.200.20:FF:000064">
    <property type="entry name" value="Receptor protein serine/threonine kinase"/>
    <property type="match status" value="1"/>
</dbReference>
<feature type="domain" description="GS" evidence="19">
    <location>
        <begin position="231"/>
        <end position="260"/>
    </location>
</feature>
<gene>
    <name evidence="20" type="ORF">g.1358</name>
</gene>
<dbReference type="SUPFAM" id="SSF57302">
    <property type="entry name" value="Snake toxin-like"/>
    <property type="match status" value="1"/>
</dbReference>
<feature type="chain" id="PRO_5008587977" description="receptor protein serine/threonine kinase" evidence="17">
    <location>
        <begin position="17"/>
        <end position="436"/>
    </location>
</feature>
<keyword evidence="4 15" id="KW-0723">Serine/threonine-protein kinase</keyword>
<dbReference type="InterPro" id="IPR011009">
    <property type="entry name" value="Kinase-like_dom_sf"/>
</dbReference>
<dbReference type="EMBL" id="GEBQ01009898">
    <property type="protein sequence ID" value="JAT30079.1"/>
    <property type="molecule type" value="Transcribed_RNA"/>
</dbReference>
<proteinExistence type="inferred from homology"/>
<dbReference type="Gene3D" id="2.10.60.10">
    <property type="entry name" value="CD59"/>
    <property type="match status" value="1"/>
</dbReference>
<evidence type="ECO:0000256" key="17">
    <source>
        <dbReference type="SAM" id="SignalP"/>
    </source>
</evidence>
<reference evidence="20" key="1">
    <citation type="submission" date="2015-11" db="EMBL/GenBank/DDBJ databases">
        <title>De novo transcriptome assembly of four potential Pierce s Disease insect vectors from Arizona vineyards.</title>
        <authorList>
            <person name="Tassone E.E."/>
        </authorList>
    </citation>
    <scope>NUCLEOTIDE SEQUENCE</scope>
</reference>
<keyword evidence="8 14" id="KW-0547">Nucleotide-binding</keyword>
<dbReference type="Pfam" id="PF00069">
    <property type="entry name" value="Pkinase"/>
    <property type="match status" value="1"/>
</dbReference>
<comment type="similarity">
    <text evidence="2">Belongs to the protein kinase superfamily. TKL Ser/Thr protein kinase family. TGFB receptor subfamily.</text>
</comment>
<evidence type="ECO:0000259" key="19">
    <source>
        <dbReference type="PROSITE" id="PS51256"/>
    </source>
</evidence>
<dbReference type="PANTHER" id="PTHR23255:SF72">
    <property type="entry name" value="RECEPTOR PROTEIN SERINE_THREONINE KINASE"/>
    <property type="match status" value="1"/>
</dbReference>
<dbReference type="GO" id="GO:0071363">
    <property type="term" value="P:cellular response to growth factor stimulus"/>
    <property type="evidence" value="ECO:0007669"/>
    <property type="project" value="TreeGrafter"/>
</dbReference>
<dbReference type="SMART" id="SM00467">
    <property type="entry name" value="GS"/>
    <property type="match status" value="1"/>
</dbReference>
<dbReference type="GO" id="GO:0005524">
    <property type="term" value="F:ATP binding"/>
    <property type="evidence" value="ECO:0007669"/>
    <property type="project" value="UniProtKB-UniRule"/>
</dbReference>
<dbReference type="AlphaFoldDB" id="A0A1B6M2A7"/>
<keyword evidence="12 16" id="KW-0472">Membrane</keyword>
<dbReference type="InterPro" id="IPR000472">
    <property type="entry name" value="Activin_recp"/>
</dbReference>
<evidence type="ECO:0000256" key="11">
    <source>
        <dbReference type="ARBA" id="ARBA00022989"/>
    </source>
</evidence>
<evidence type="ECO:0000256" key="10">
    <source>
        <dbReference type="ARBA" id="ARBA00022840"/>
    </source>
</evidence>
<keyword evidence="10 14" id="KW-0067">ATP-binding</keyword>
<sequence length="436" mass="48557">LSLGVVLVTLIIQTSCDLGLPLNHLIETEDDSDEVNQEENLGDSDLNRKLNDHLIKSFIKIPVKKYKCYSCEPPDCKEGPPCNNALQCWKSRVRDSEGQERVSRGCTTLQEQVPLYCSTQHHSHTKRHTGGQYAIDCCAGDFCNNGSFPLLQPVIYPDELPVYPDHSAYIWKLTLAILGPIVVVGAVGSVVVLMMRRRHHKRLLAARSLHSDPDSYCGSDDILRATAAGDTTLREYLDQSLTSGSGSGLPLLIQRTLAKQISLADCIGKGRYGEVWRGVWHGENIAVKIFFSRDEASWRRETEIYSTVLLRHENILGYIGSDMTSRNSCTQLWLITHYHTLGSLYDHLNRTSLNHHQTMKLCLSMINGLVHLHTEIFGTQGKPAIAHRDIKSKNVLVKNNGTCVIADFGLAVTHTQSTGSLDVAPNPRVGTKRYMS</sequence>
<evidence type="ECO:0000256" key="13">
    <source>
        <dbReference type="ARBA" id="ARBA00023170"/>
    </source>
</evidence>
<dbReference type="Pfam" id="PF08515">
    <property type="entry name" value="TGF_beta_GS"/>
    <property type="match status" value="1"/>
</dbReference>
<evidence type="ECO:0000256" key="7">
    <source>
        <dbReference type="ARBA" id="ARBA00022729"/>
    </source>
</evidence>
<keyword evidence="7 17" id="KW-0732">Signal</keyword>
<dbReference type="SMART" id="SM00220">
    <property type="entry name" value="S_TKc"/>
    <property type="match status" value="1"/>
</dbReference>
<evidence type="ECO:0000256" key="2">
    <source>
        <dbReference type="ARBA" id="ARBA00009605"/>
    </source>
</evidence>
<dbReference type="PROSITE" id="PS00107">
    <property type="entry name" value="PROTEIN_KINASE_ATP"/>
    <property type="match status" value="1"/>
</dbReference>
<dbReference type="GO" id="GO:0004675">
    <property type="term" value="F:transmembrane receptor protein serine/threonine kinase activity"/>
    <property type="evidence" value="ECO:0007669"/>
    <property type="project" value="UniProtKB-EC"/>
</dbReference>
<keyword evidence="11 16" id="KW-1133">Transmembrane helix</keyword>
<keyword evidence="6 16" id="KW-0812">Transmembrane</keyword>
<dbReference type="PROSITE" id="PS51256">
    <property type="entry name" value="GS"/>
    <property type="match status" value="1"/>
</dbReference>
<evidence type="ECO:0000256" key="12">
    <source>
        <dbReference type="ARBA" id="ARBA00023136"/>
    </source>
</evidence>
<dbReference type="InterPro" id="IPR045860">
    <property type="entry name" value="Snake_toxin-like_sf"/>
</dbReference>
<dbReference type="InterPro" id="IPR003605">
    <property type="entry name" value="GS_dom"/>
</dbReference>
<evidence type="ECO:0000256" key="9">
    <source>
        <dbReference type="ARBA" id="ARBA00022777"/>
    </source>
</evidence>
<organism evidence="20">
    <name type="scientific">Graphocephala atropunctata</name>
    <dbReference type="NCBI Taxonomy" id="36148"/>
    <lineage>
        <taxon>Eukaryota</taxon>
        <taxon>Metazoa</taxon>
        <taxon>Ecdysozoa</taxon>
        <taxon>Arthropoda</taxon>
        <taxon>Hexapoda</taxon>
        <taxon>Insecta</taxon>
        <taxon>Pterygota</taxon>
        <taxon>Neoptera</taxon>
        <taxon>Paraneoptera</taxon>
        <taxon>Hemiptera</taxon>
        <taxon>Auchenorrhyncha</taxon>
        <taxon>Membracoidea</taxon>
        <taxon>Cicadellidae</taxon>
        <taxon>Cicadellinae</taxon>
        <taxon>Cicadellini</taxon>
        <taxon>Graphocephala</taxon>
    </lineage>
</organism>
<dbReference type="PROSITE" id="PS50011">
    <property type="entry name" value="PROTEIN_KINASE_DOM"/>
    <property type="match status" value="1"/>
</dbReference>
<dbReference type="InterPro" id="IPR000333">
    <property type="entry name" value="TGFB_receptor"/>
</dbReference>
<accession>A0A1B6M2A7</accession>
<evidence type="ECO:0000256" key="1">
    <source>
        <dbReference type="ARBA" id="ARBA00004479"/>
    </source>
</evidence>
<keyword evidence="9" id="KW-0418">Kinase</keyword>
<feature type="transmembrane region" description="Helical" evidence="16">
    <location>
        <begin position="169"/>
        <end position="194"/>
    </location>
</feature>
<evidence type="ECO:0000259" key="18">
    <source>
        <dbReference type="PROSITE" id="PS50011"/>
    </source>
</evidence>
<evidence type="ECO:0000313" key="20">
    <source>
        <dbReference type="EMBL" id="JAT30079.1"/>
    </source>
</evidence>
<dbReference type="EC" id="2.7.11.30" evidence="3"/>
<dbReference type="InterPro" id="IPR017441">
    <property type="entry name" value="Protein_kinase_ATP_BS"/>
</dbReference>
<dbReference type="InterPro" id="IPR000719">
    <property type="entry name" value="Prot_kinase_dom"/>
</dbReference>
<keyword evidence="13" id="KW-0675">Receptor</keyword>
<feature type="binding site" evidence="14">
    <location>
        <position position="288"/>
    </location>
    <ligand>
        <name>ATP</name>
        <dbReference type="ChEBI" id="CHEBI:30616"/>
    </ligand>
</feature>
<dbReference type="GO" id="GO:0070724">
    <property type="term" value="C:BMP receptor complex"/>
    <property type="evidence" value="ECO:0007669"/>
    <property type="project" value="TreeGrafter"/>
</dbReference>
<feature type="signal peptide" evidence="17">
    <location>
        <begin position="1"/>
        <end position="16"/>
    </location>
</feature>
<feature type="non-terminal residue" evidence="20">
    <location>
        <position position="436"/>
    </location>
</feature>
<evidence type="ECO:0000256" key="6">
    <source>
        <dbReference type="ARBA" id="ARBA00022692"/>
    </source>
</evidence>
<name>A0A1B6M2A7_9HEMI</name>
<evidence type="ECO:0000256" key="16">
    <source>
        <dbReference type="SAM" id="Phobius"/>
    </source>
</evidence>
<evidence type="ECO:0000256" key="3">
    <source>
        <dbReference type="ARBA" id="ARBA00012401"/>
    </source>
</evidence>
<evidence type="ECO:0000256" key="8">
    <source>
        <dbReference type="ARBA" id="ARBA00022741"/>
    </source>
</evidence>
<dbReference type="SUPFAM" id="SSF56112">
    <property type="entry name" value="Protein kinase-like (PK-like)"/>
    <property type="match status" value="1"/>
</dbReference>
<evidence type="ECO:0000256" key="15">
    <source>
        <dbReference type="RuleBase" id="RU000304"/>
    </source>
</evidence>
<evidence type="ECO:0000256" key="4">
    <source>
        <dbReference type="ARBA" id="ARBA00022527"/>
    </source>
</evidence>
<dbReference type="PROSITE" id="PS00108">
    <property type="entry name" value="PROTEIN_KINASE_ST"/>
    <property type="match status" value="1"/>
</dbReference>